<dbReference type="InterPro" id="IPR058792">
    <property type="entry name" value="Beta-barrel_RND_2"/>
</dbReference>
<proteinExistence type="inferred from homology"/>
<dbReference type="GO" id="GO:0015562">
    <property type="term" value="F:efflux transmembrane transporter activity"/>
    <property type="evidence" value="ECO:0007669"/>
    <property type="project" value="TreeGrafter"/>
</dbReference>
<evidence type="ECO:0000256" key="1">
    <source>
        <dbReference type="ARBA" id="ARBA00009477"/>
    </source>
</evidence>
<dbReference type="OrthoDB" id="9806939at2"/>
<dbReference type="InterPro" id="IPR058647">
    <property type="entry name" value="BSH_CzcB-like"/>
</dbReference>
<keyword evidence="5" id="KW-1185">Reference proteome</keyword>
<sequence length="372" mass="40253">MKKWTLVMLVIAVLAFGSVIGFNLFVKGKIADAIANMPEPVAPVTAITVTPEGWQPTINAIGFVEPNQGVTIANELAGVVSAIKFENGSSVEAGQMLIELDSKVEKANLKSKQVQLPAASEDFKRLTKLYKQNSVSKQDLDNSESKYLALVADSESLSATIGRREIKAPFAGLVGIRNVNLGEYLQTGTEIVRLEDISTMKIRFTIPQTQLPRIAKGQPVHVYVDAYPTEPFEGVISAIEPAVFYQSGLIQVQAQIPNTDSKLRSGMFAKVDIQLPELTEQIVLPQTAISFTLYGNSVYVIEDIVEDGESLKRVKQINVNVLERGINDALVTGDIKAGDMIVTSGQVRLSNGSKVSISDNDALTPPATLPQL</sequence>
<dbReference type="Gene3D" id="1.10.287.470">
    <property type="entry name" value="Helix hairpin bin"/>
    <property type="match status" value="1"/>
</dbReference>
<organism evidence="4 5">
    <name type="scientific">Shewanella piezotolerans (strain WP3 / JCM 13877)</name>
    <dbReference type="NCBI Taxonomy" id="225849"/>
    <lineage>
        <taxon>Bacteria</taxon>
        <taxon>Pseudomonadati</taxon>
        <taxon>Pseudomonadota</taxon>
        <taxon>Gammaproteobacteria</taxon>
        <taxon>Alteromonadales</taxon>
        <taxon>Shewanellaceae</taxon>
        <taxon>Shewanella</taxon>
    </lineage>
</organism>
<dbReference type="STRING" id="225849.swp_0379"/>
<dbReference type="EMBL" id="CP000472">
    <property type="protein sequence ID" value="ACJ27212.1"/>
    <property type="molecule type" value="Genomic_DNA"/>
</dbReference>
<dbReference type="Gene3D" id="2.40.420.20">
    <property type="match status" value="1"/>
</dbReference>
<dbReference type="HOGENOM" id="CLU_018816_1_2_6"/>
<feature type="domain" description="CzcB-like barrel-sandwich hybrid" evidence="3">
    <location>
        <begin position="71"/>
        <end position="196"/>
    </location>
</feature>
<name>B8CHT6_SHEPW</name>
<comment type="similarity">
    <text evidence="1">Belongs to the membrane fusion protein (MFP) (TC 8.A.1) family.</text>
</comment>
<evidence type="ECO:0000259" key="3">
    <source>
        <dbReference type="Pfam" id="PF25973"/>
    </source>
</evidence>
<feature type="domain" description="CusB-like beta-barrel" evidence="2">
    <location>
        <begin position="204"/>
        <end position="274"/>
    </location>
</feature>
<dbReference type="KEGG" id="swp:swp_0379"/>
<dbReference type="RefSeq" id="WP_020910594.1">
    <property type="nucleotide sequence ID" value="NC_011566.1"/>
</dbReference>
<dbReference type="Pfam" id="PF25954">
    <property type="entry name" value="Beta-barrel_RND_2"/>
    <property type="match status" value="1"/>
</dbReference>
<dbReference type="Gene3D" id="2.40.50.100">
    <property type="match status" value="1"/>
</dbReference>
<evidence type="ECO:0000259" key="2">
    <source>
        <dbReference type="Pfam" id="PF25954"/>
    </source>
</evidence>
<dbReference type="NCBIfam" id="TIGR01730">
    <property type="entry name" value="RND_mfp"/>
    <property type="match status" value="1"/>
</dbReference>
<gene>
    <name evidence="4" type="ordered locus">swp_0379</name>
</gene>
<dbReference type="SUPFAM" id="SSF111369">
    <property type="entry name" value="HlyD-like secretion proteins"/>
    <property type="match status" value="1"/>
</dbReference>
<evidence type="ECO:0000313" key="5">
    <source>
        <dbReference type="Proteomes" id="UP000000753"/>
    </source>
</evidence>
<dbReference type="Proteomes" id="UP000000753">
    <property type="component" value="Chromosome"/>
</dbReference>
<dbReference type="FunFam" id="2.40.30.170:FF:000010">
    <property type="entry name" value="Efflux RND transporter periplasmic adaptor subunit"/>
    <property type="match status" value="1"/>
</dbReference>
<evidence type="ECO:0000313" key="4">
    <source>
        <dbReference type="EMBL" id="ACJ27212.1"/>
    </source>
</evidence>
<dbReference type="InterPro" id="IPR006143">
    <property type="entry name" value="RND_pump_MFP"/>
</dbReference>
<dbReference type="GO" id="GO:1990281">
    <property type="term" value="C:efflux pump complex"/>
    <property type="evidence" value="ECO:0007669"/>
    <property type="project" value="TreeGrafter"/>
</dbReference>
<dbReference type="Pfam" id="PF25973">
    <property type="entry name" value="BSH_CzcB"/>
    <property type="match status" value="1"/>
</dbReference>
<dbReference type="PANTHER" id="PTHR30469:SF11">
    <property type="entry name" value="BLL4320 PROTEIN"/>
    <property type="match status" value="1"/>
</dbReference>
<protein>
    <submittedName>
        <fullName evidence="4">HlyD family secretion protein</fullName>
    </submittedName>
</protein>
<accession>B8CHT6</accession>
<dbReference type="AlphaFoldDB" id="B8CHT6"/>
<dbReference type="eggNOG" id="COG0845">
    <property type="taxonomic scope" value="Bacteria"/>
</dbReference>
<dbReference type="PANTHER" id="PTHR30469">
    <property type="entry name" value="MULTIDRUG RESISTANCE PROTEIN MDTA"/>
    <property type="match status" value="1"/>
</dbReference>
<dbReference type="Gene3D" id="2.40.30.170">
    <property type="match status" value="1"/>
</dbReference>
<reference evidence="4 5" key="1">
    <citation type="journal article" date="2008" name="PLoS ONE">
        <title>Environmental adaptation: genomic analysis of the piezotolerant and psychrotolerant deep-sea iron reducing bacterium Shewanella piezotolerans WP3.</title>
        <authorList>
            <person name="Wang F."/>
            <person name="Wang J."/>
            <person name="Jian H."/>
            <person name="Zhang B."/>
            <person name="Li S."/>
            <person name="Wang F."/>
            <person name="Zeng X."/>
            <person name="Gao L."/>
            <person name="Bartlett D.H."/>
            <person name="Yu J."/>
            <person name="Hu S."/>
            <person name="Xiao X."/>
        </authorList>
    </citation>
    <scope>NUCLEOTIDE SEQUENCE [LARGE SCALE GENOMIC DNA]</scope>
    <source>
        <strain evidence="5">WP3 / JCM 13877</strain>
    </source>
</reference>